<dbReference type="InterPro" id="IPR050300">
    <property type="entry name" value="GDXG_lipolytic_enzyme"/>
</dbReference>
<evidence type="ECO:0000313" key="5">
    <source>
        <dbReference type="Proteomes" id="UP000235672"/>
    </source>
</evidence>
<dbReference type="PROSITE" id="PS01173">
    <property type="entry name" value="LIPASE_GDXG_HIS"/>
    <property type="match status" value="1"/>
</dbReference>
<gene>
    <name evidence="4" type="ORF">NA56DRAFT_644542</name>
</gene>
<dbReference type="InterPro" id="IPR013094">
    <property type="entry name" value="AB_hydrolase_3"/>
</dbReference>
<name>A0A2J6Q9K5_9HELO</name>
<dbReference type="OrthoDB" id="5354320at2759"/>
<dbReference type="EMBL" id="KZ613476">
    <property type="protein sequence ID" value="PMD22957.1"/>
    <property type="molecule type" value="Genomic_DNA"/>
</dbReference>
<dbReference type="PANTHER" id="PTHR48081:SF25">
    <property type="entry name" value="PUTATIVE (AFU_ORTHOLOGUE AFUA_3G11560)-RELATED"/>
    <property type="match status" value="1"/>
</dbReference>
<reference evidence="4 5" key="1">
    <citation type="submission" date="2016-05" db="EMBL/GenBank/DDBJ databases">
        <title>A degradative enzymes factory behind the ericoid mycorrhizal symbiosis.</title>
        <authorList>
            <consortium name="DOE Joint Genome Institute"/>
            <person name="Martino E."/>
            <person name="Morin E."/>
            <person name="Grelet G."/>
            <person name="Kuo A."/>
            <person name="Kohler A."/>
            <person name="Daghino S."/>
            <person name="Barry K."/>
            <person name="Choi C."/>
            <person name="Cichocki N."/>
            <person name="Clum A."/>
            <person name="Copeland A."/>
            <person name="Hainaut M."/>
            <person name="Haridas S."/>
            <person name="Labutti K."/>
            <person name="Lindquist E."/>
            <person name="Lipzen A."/>
            <person name="Khouja H.-R."/>
            <person name="Murat C."/>
            <person name="Ohm R."/>
            <person name="Olson A."/>
            <person name="Spatafora J."/>
            <person name="Veneault-Fourrey C."/>
            <person name="Henrissat B."/>
            <person name="Grigoriev I."/>
            <person name="Martin F."/>
            <person name="Perotto S."/>
        </authorList>
    </citation>
    <scope>NUCLEOTIDE SEQUENCE [LARGE SCALE GENOMIC DNA]</scope>
    <source>
        <strain evidence="4 5">UAMH 7357</strain>
    </source>
</reference>
<keyword evidence="5" id="KW-1185">Reference proteome</keyword>
<protein>
    <recommendedName>
        <fullName evidence="3">Alpha/beta hydrolase fold-3 domain-containing protein</fullName>
    </recommendedName>
</protein>
<proteinExistence type="inferred from homology"/>
<dbReference type="Pfam" id="PF07859">
    <property type="entry name" value="Abhydrolase_3"/>
    <property type="match status" value="1"/>
</dbReference>
<dbReference type="InterPro" id="IPR002168">
    <property type="entry name" value="Lipase_GDXG_HIS_AS"/>
</dbReference>
<dbReference type="AlphaFoldDB" id="A0A2J6Q9K5"/>
<evidence type="ECO:0000256" key="1">
    <source>
        <dbReference type="ARBA" id="ARBA00010515"/>
    </source>
</evidence>
<dbReference type="Gene3D" id="3.40.50.1820">
    <property type="entry name" value="alpha/beta hydrolase"/>
    <property type="match status" value="1"/>
</dbReference>
<evidence type="ECO:0000259" key="3">
    <source>
        <dbReference type="Pfam" id="PF07859"/>
    </source>
</evidence>
<dbReference type="SUPFAM" id="SSF53474">
    <property type="entry name" value="alpha/beta-Hydrolases"/>
    <property type="match status" value="1"/>
</dbReference>
<evidence type="ECO:0000256" key="2">
    <source>
        <dbReference type="ARBA" id="ARBA00022801"/>
    </source>
</evidence>
<keyword evidence="2" id="KW-0378">Hydrolase</keyword>
<sequence length="478" mass="53337">MEAGLPLFKAMLPKVPLMGKTAISHTLGFSEHSKHWDLRTELIISILRSFIVDSPPEPVSKTQKLSLRDPGIKGRIWVSKVTMPRPEEDDIRQALFKVIEAMKEPGEAPGGYTEPELLPVQAEWTGYRAGATKQSAELKIPEEQKYTEMMKEVTSPTTILYFHGGAYYLMDPASHRPTTKKLARLTKGRCFSVRYRLAPQNPFPAALLDALVSYFTLLYPPPGSLYSPVSPNHIVFAGDSAGGNLSLVLLQTILQLRHLNQKIHWNGAEREVPLPAGIAVSSPWGDITHSSPSCDNNRTYDYLPARSVHPTGMEFPPCKIWPTSPPRKNLYAEDALLCHPLVSPLIAKSWEGSPPMWIQTGQELLTDEDKYIAQRAAAQGVKVVFEEYEAMPHCFAMVLEKLAASKKCFSNWAGFVSQVVERPESVETKGTLIKPRSLQEVMVDVGALSDMKESEVRERMKERVVSMSMKQPDSLSKL</sequence>
<evidence type="ECO:0000313" key="4">
    <source>
        <dbReference type="EMBL" id="PMD22957.1"/>
    </source>
</evidence>
<accession>A0A2J6Q9K5</accession>
<comment type="similarity">
    <text evidence="1">Belongs to the 'GDXG' lipolytic enzyme family.</text>
</comment>
<dbReference type="PANTHER" id="PTHR48081">
    <property type="entry name" value="AB HYDROLASE SUPERFAMILY PROTEIN C4A8.06C"/>
    <property type="match status" value="1"/>
</dbReference>
<dbReference type="STRING" id="1745343.A0A2J6Q9K5"/>
<feature type="domain" description="Alpha/beta hydrolase fold-3" evidence="3">
    <location>
        <begin position="159"/>
        <end position="396"/>
    </location>
</feature>
<dbReference type="Proteomes" id="UP000235672">
    <property type="component" value="Unassembled WGS sequence"/>
</dbReference>
<organism evidence="4 5">
    <name type="scientific">Hyaloscypha hepaticicola</name>
    <dbReference type="NCBI Taxonomy" id="2082293"/>
    <lineage>
        <taxon>Eukaryota</taxon>
        <taxon>Fungi</taxon>
        <taxon>Dikarya</taxon>
        <taxon>Ascomycota</taxon>
        <taxon>Pezizomycotina</taxon>
        <taxon>Leotiomycetes</taxon>
        <taxon>Helotiales</taxon>
        <taxon>Hyaloscyphaceae</taxon>
        <taxon>Hyaloscypha</taxon>
    </lineage>
</organism>
<dbReference type="InterPro" id="IPR029058">
    <property type="entry name" value="AB_hydrolase_fold"/>
</dbReference>
<dbReference type="GO" id="GO:0016787">
    <property type="term" value="F:hydrolase activity"/>
    <property type="evidence" value="ECO:0007669"/>
    <property type="project" value="UniProtKB-KW"/>
</dbReference>